<dbReference type="RefSeq" id="WP_204060502.1">
    <property type="nucleotide sequence ID" value="NZ_BAAAGP010000028.1"/>
</dbReference>
<keyword evidence="4" id="KW-1185">Reference proteome</keyword>
<comment type="caution">
    <text evidence="3">The sequence shown here is derived from an EMBL/GenBank/DDBJ whole genome shotgun (WGS) entry which is preliminary data.</text>
</comment>
<proteinExistence type="predicted"/>
<protein>
    <submittedName>
        <fullName evidence="3">Uncharacterized protein</fullName>
    </submittedName>
</protein>
<feature type="transmembrane region" description="Helical" evidence="2">
    <location>
        <begin position="57"/>
        <end position="79"/>
    </location>
</feature>
<name>A0ABQ4G8T0_9ACTN</name>
<evidence type="ECO:0000313" key="4">
    <source>
        <dbReference type="Proteomes" id="UP000603904"/>
    </source>
</evidence>
<gene>
    <name evidence="3" type="ORF">Mco01_63830</name>
</gene>
<evidence type="ECO:0000256" key="2">
    <source>
        <dbReference type="SAM" id="Phobius"/>
    </source>
</evidence>
<feature type="transmembrane region" description="Helical" evidence="2">
    <location>
        <begin position="192"/>
        <end position="211"/>
    </location>
</feature>
<feature type="region of interest" description="Disordered" evidence="1">
    <location>
        <begin position="212"/>
        <end position="233"/>
    </location>
</feature>
<dbReference type="EMBL" id="BOOC01000038">
    <property type="protein sequence ID" value="GIH43383.1"/>
    <property type="molecule type" value="Genomic_DNA"/>
</dbReference>
<keyword evidence="2" id="KW-0472">Membrane</keyword>
<feature type="transmembrane region" description="Helical" evidence="2">
    <location>
        <begin position="30"/>
        <end position="51"/>
    </location>
</feature>
<keyword evidence="2" id="KW-0812">Transmembrane</keyword>
<accession>A0ABQ4G8T0</accession>
<dbReference type="Proteomes" id="UP000603904">
    <property type="component" value="Unassembled WGS sequence"/>
</dbReference>
<evidence type="ECO:0000256" key="1">
    <source>
        <dbReference type="SAM" id="MobiDB-lite"/>
    </source>
</evidence>
<evidence type="ECO:0000313" key="3">
    <source>
        <dbReference type="EMBL" id="GIH43383.1"/>
    </source>
</evidence>
<keyword evidence="2" id="KW-1133">Transmembrane helix</keyword>
<reference evidence="3 4" key="1">
    <citation type="submission" date="2021-01" db="EMBL/GenBank/DDBJ databases">
        <title>Whole genome shotgun sequence of Microbispora corallina NBRC 16416.</title>
        <authorList>
            <person name="Komaki H."/>
            <person name="Tamura T."/>
        </authorList>
    </citation>
    <scope>NUCLEOTIDE SEQUENCE [LARGE SCALE GENOMIC DNA]</scope>
    <source>
        <strain evidence="3 4">NBRC 16416</strain>
    </source>
</reference>
<organism evidence="3 4">
    <name type="scientific">Microbispora corallina</name>
    <dbReference type="NCBI Taxonomy" id="83302"/>
    <lineage>
        <taxon>Bacteria</taxon>
        <taxon>Bacillati</taxon>
        <taxon>Actinomycetota</taxon>
        <taxon>Actinomycetes</taxon>
        <taxon>Streptosporangiales</taxon>
        <taxon>Streptosporangiaceae</taxon>
        <taxon>Microbispora</taxon>
    </lineage>
</organism>
<sequence>MTSPPSRPDVEQTLPSPLDSIPDLRAAAKWILASAGAVGAALLGGGPLVAIGKVPDAGHAALAGLGLLVALCGVGWAIWRTSDVLIPPITTLATLDEPELRPLRELIARSPEAFYGSVARDVAGLTRHRQIAAGLRAKLAEEGDPARRRAWESALERTRANIAITDAYQRRLLDFIHVWQIHAKLRRARAHTLLAGVVVAVGATVFMLATAEPAHPGGPATPAATPSVSTAAT</sequence>